<keyword evidence="8" id="KW-1185">Reference proteome</keyword>
<organism evidence="7 8">
    <name type="scientific">Dyadobacter arcticus</name>
    <dbReference type="NCBI Taxonomy" id="1078754"/>
    <lineage>
        <taxon>Bacteria</taxon>
        <taxon>Pseudomonadati</taxon>
        <taxon>Bacteroidota</taxon>
        <taxon>Cytophagia</taxon>
        <taxon>Cytophagales</taxon>
        <taxon>Spirosomataceae</taxon>
        <taxon>Dyadobacter</taxon>
    </lineage>
</organism>
<evidence type="ECO:0000256" key="1">
    <source>
        <dbReference type="ARBA" id="ARBA00004651"/>
    </source>
</evidence>
<gene>
    <name evidence="7" type="ORF">FHS68_003717</name>
</gene>
<dbReference type="InterPro" id="IPR022791">
    <property type="entry name" value="L-PG_synthase/AglD"/>
</dbReference>
<feature type="transmembrane region" description="Helical" evidence="6">
    <location>
        <begin position="79"/>
        <end position="99"/>
    </location>
</feature>
<keyword evidence="5 6" id="KW-0472">Membrane</keyword>
<feature type="transmembrane region" description="Helical" evidence="6">
    <location>
        <begin position="119"/>
        <end position="138"/>
    </location>
</feature>
<evidence type="ECO:0000256" key="2">
    <source>
        <dbReference type="ARBA" id="ARBA00022475"/>
    </source>
</evidence>
<dbReference type="PANTHER" id="PTHR40277:SF1">
    <property type="entry name" value="BLL5419 PROTEIN"/>
    <property type="match status" value="1"/>
</dbReference>
<comment type="caution">
    <text evidence="7">The sequence shown here is derived from an EMBL/GenBank/DDBJ whole genome shotgun (WGS) entry which is preliminary data.</text>
</comment>
<dbReference type="EMBL" id="JAASQJ010000003">
    <property type="protein sequence ID" value="NIJ54535.1"/>
    <property type="molecule type" value="Genomic_DNA"/>
</dbReference>
<dbReference type="RefSeq" id="WP_167272847.1">
    <property type="nucleotide sequence ID" value="NZ_JAASQJ010000003.1"/>
</dbReference>
<dbReference type="PANTHER" id="PTHR40277">
    <property type="entry name" value="BLL5419 PROTEIN"/>
    <property type="match status" value="1"/>
</dbReference>
<reference evidence="7 8" key="1">
    <citation type="submission" date="2020-03" db="EMBL/GenBank/DDBJ databases">
        <title>Genomic Encyclopedia of Type Strains, Phase IV (KMG-IV): sequencing the most valuable type-strain genomes for metagenomic binning, comparative biology and taxonomic classification.</title>
        <authorList>
            <person name="Goeker M."/>
        </authorList>
    </citation>
    <scope>NUCLEOTIDE SEQUENCE [LARGE SCALE GENOMIC DNA]</scope>
    <source>
        <strain evidence="7 8">DSM 102865</strain>
    </source>
</reference>
<evidence type="ECO:0000313" key="7">
    <source>
        <dbReference type="EMBL" id="NIJ54535.1"/>
    </source>
</evidence>
<evidence type="ECO:0000256" key="6">
    <source>
        <dbReference type="SAM" id="Phobius"/>
    </source>
</evidence>
<keyword evidence="2" id="KW-1003">Cell membrane</keyword>
<sequence>MKQYLKWAAKLLATGALLYWVFLQTDRESLFKALKGSNKVALLLSFVPYLVSRVSGAMRLTAILNAIGVPLSQASGMRLNWVSMFYGMFLPGGLGGDAYKLIHLKRLSPDKGTLLLTRALLWDRLIGLVLLVMITALFSMPYLSLNLRILTFAVVLAGCIVFWLAGKRWFPEIIPRLGKLLALSSVVQSAQIFCICILLYSIQVYTDFGKYNLLFLISSAASTLPISVGGIGVREVVFLKGAELLVIPTQAAVTVSVLFDIIVTLAAATGCIPIIIKSRSGSSLKPN</sequence>
<dbReference type="Pfam" id="PF03706">
    <property type="entry name" value="LPG_synthase_TM"/>
    <property type="match status" value="2"/>
</dbReference>
<comment type="subcellular location">
    <subcellularLocation>
        <location evidence="1">Cell membrane</location>
        <topology evidence="1">Multi-pass membrane protein</topology>
    </subcellularLocation>
</comment>
<accession>A0ABX0USB4</accession>
<evidence type="ECO:0000256" key="5">
    <source>
        <dbReference type="ARBA" id="ARBA00023136"/>
    </source>
</evidence>
<evidence type="ECO:0000256" key="4">
    <source>
        <dbReference type="ARBA" id="ARBA00022989"/>
    </source>
</evidence>
<keyword evidence="4 6" id="KW-1133">Transmembrane helix</keyword>
<proteinExistence type="predicted"/>
<feature type="transmembrane region" description="Helical" evidence="6">
    <location>
        <begin position="43"/>
        <end position="67"/>
    </location>
</feature>
<name>A0ABX0USB4_9BACT</name>
<feature type="transmembrane region" description="Helical" evidence="6">
    <location>
        <begin position="177"/>
        <end position="201"/>
    </location>
</feature>
<feature type="transmembrane region" description="Helical" evidence="6">
    <location>
        <begin position="7"/>
        <end position="23"/>
    </location>
</feature>
<keyword evidence="3 6" id="KW-0812">Transmembrane</keyword>
<feature type="transmembrane region" description="Helical" evidence="6">
    <location>
        <begin position="213"/>
        <end position="233"/>
    </location>
</feature>
<protein>
    <recommendedName>
        <fullName evidence="9">Flippase-like domain-containing protein</fullName>
    </recommendedName>
</protein>
<evidence type="ECO:0000313" key="8">
    <source>
        <dbReference type="Proteomes" id="UP001179181"/>
    </source>
</evidence>
<evidence type="ECO:0000256" key="3">
    <source>
        <dbReference type="ARBA" id="ARBA00022692"/>
    </source>
</evidence>
<feature type="transmembrane region" description="Helical" evidence="6">
    <location>
        <begin position="253"/>
        <end position="276"/>
    </location>
</feature>
<feature type="transmembrane region" description="Helical" evidence="6">
    <location>
        <begin position="145"/>
        <end position="165"/>
    </location>
</feature>
<evidence type="ECO:0008006" key="9">
    <source>
        <dbReference type="Google" id="ProtNLM"/>
    </source>
</evidence>
<dbReference type="Proteomes" id="UP001179181">
    <property type="component" value="Unassembled WGS sequence"/>
</dbReference>